<dbReference type="EMBL" id="LN854557">
    <property type="protein sequence ID" value="CRL46791.1"/>
    <property type="molecule type" value="Genomic_DNA"/>
</dbReference>
<sequence length="79" mass="9316">MNFIFALFVGAFISGYSFYRHNRLIESRQLPRVDHKRHAHSRTLTRVINPIEARITLTEAIKERLVVVQREYHIVIKAA</sequence>
<proteinExistence type="predicted"/>
<protein>
    <submittedName>
        <fullName evidence="1">Uncharacterized protein</fullName>
    </submittedName>
</protein>
<gene>
    <name evidence="1" type="ORF">SGGMMB4_05702</name>
</gene>
<evidence type="ECO:0000313" key="1">
    <source>
        <dbReference type="EMBL" id="CRL46791.1"/>
    </source>
</evidence>
<organism evidence="1 2">
    <name type="scientific">Sodalis glossinidius (strain morsitans)</name>
    <dbReference type="NCBI Taxonomy" id="343509"/>
    <lineage>
        <taxon>Bacteria</taxon>
        <taxon>Pseudomonadati</taxon>
        <taxon>Pseudomonadota</taxon>
        <taxon>Gammaproteobacteria</taxon>
        <taxon>Enterobacterales</taxon>
        <taxon>Bruguierivoracaceae</taxon>
        <taxon>Sodalis</taxon>
    </lineage>
</organism>
<accession>A0A193QNP6</accession>
<dbReference type="Proteomes" id="UP000245838">
    <property type="component" value="Chromosome sggmmb4_Chromosome"/>
</dbReference>
<reference evidence="1 2" key="1">
    <citation type="submission" date="2015-05" db="EMBL/GenBank/DDBJ databases">
        <authorList>
            <person name="Goodhead I."/>
        </authorList>
    </citation>
    <scope>NUCLEOTIDE SEQUENCE [LARGE SCALE GENOMIC DNA]</scope>
    <source>
        <strain evidence="2">morsitans</strain>
    </source>
</reference>
<name>A0A193QNP6_SODGM</name>
<evidence type="ECO:0000313" key="2">
    <source>
        <dbReference type="Proteomes" id="UP000245838"/>
    </source>
</evidence>
<dbReference type="AlphaFoldDB" id="A0A193QNP6"/>